<evidence type="ECO:0000259" key="2">
    <source>
        <dbReference type="Pfam" id="PF13478"/>
    </source>
</evidence>
<dbReference type="RefSeq" id="WP_005189489.1">
    <property type="nucleotide sequence ID" value="NZ_CP045804.1"/>
</dbReference>
<evidence type="ECO:0000259" key="1">
    <source>
        <dbReference type="Pfam" id="PF02625"/>
    </source>
</evidence>
<gene>
    <name evidence="3" type="ORF">GII30_05980</name>
</gene>
<feature type="domain" description="XdhC Rossmann" evidence="2">
    <location>
        <begin position="191"/>
        <end position="339"/>
    </location>
</feature>
<dbReference type="InterPro" id="IPR003777">
    <property type="entry name" value="XdhC_CoxI"/>
</dbReference>
<dbReference type="EMBL" id="CP045810">
    <property type="protein sequence ID" value="QHN38782.1"/>
    <property type="molecule type" value="Genomic_DNA"/>
</dbReference>
<dbReference type="Pfam" id="PF13478">
    <property type="entry name" value="XdhC_C"/>
    <property type="match status" value="1"/>
</dbReference>
<feature type="domain" description="XdhC- CoxI" evidence="1">
    <location>
        <begin position="15"/>
        <end position="73"/>
    </location>
</feature>
<name>A0A857KJN9_9ACTN</name>
<reference evidence="3" key="1">
    <citation type="journal article" date="2021" name="Nat. Microbiol.">
        <title>Cocultivation of an ultrasmall environmental parasitic bacterium with lytic ability against bacteria associated with wastewater foams.</title>
        <authorList>
            <person name="Batinovic S."/>
            <person name="Rose J.J.A."/>
            <person name="Ratcliffe J."/>
            <person name="Seviour R.J."/>
            <person name="Petrovski S."/>
        </authorList>
    </citation>
    <scope>NUCLEOTIDE SEQUENCE</scope>
    <source>
        <strain evidence="3">CON44</strain>
    </source>
</reference>
<dbReference type="PANTHER" id="PTHR30388:SF4">
    <property type="entry name" value="MOLYBDENUM COFACTOR INSERTION CHAPERONE PAOD"/>
    <property type="match status" value="1"/>
</dbReference>
<dbReference type="Pfam" id="PF02625">
    <property type="entry name" value="XdhC_CoxI"/>
    <property type="match status" value="1"/>
</dbReference>
<proteinExistence type="predicted"/>
<dbReference type="PANTHER" id="PTHR30388">
    <property type="entry name" value="ALDEHYDE OXIDOREDUCTASE MOLYBDENUM COFACTOR ASSEMBLY PROTEIN"/>
    <property type="match status" value="1"/>
</dbReference>
<evidence type="ECO:0000313" key="3">
    <source>
        <dbReference type="EMBL" id="QHN38782.1"/>
    </source>
</evidence>
<accession>A0A857KJN9</accession>
<dbReference type="InterPro" id="IPR052698">
    <property type="entry name" value="MoCofactor_Util/Proc"/>
</dbReference>
<dbReference type="AlphaFoldDB" id="A0A857KJN9"/>
<sequence length="361" mass="37660">MRTVLDQLITGLPEGPVALARIVSATGSAPSAVGTAMLVSGSGEVTGSLSAGCVDAAVIDSAGEVLATGAAVLDEFGVDESGGFGVGLLCGGTIEVFTERVDRSRLPMLHRLRDLIGADSPVALATTLSESPEWQLRETGNRPGWLGLDRDIDDLLAAGRSGIVGIADCDDPDGTPRPRALVQTFAPPRRLILVGANDFVRELAALGRQLGMRVTVVDARPVFATAARFPAADEVAVEWPDRYLSREIEAGRIGASTAVCVLTHDTKFDVPALIVALRAAVPLGFVGALGSRRTHDDRLRRLRQAGLTDAELAPLRSPVGLDLGGHTPAEAAVSIAAEIIADRSHATAQPLHTLAGPIHRR</sequence>
<protein>
    <submittedName>
        <fullName evidence="3">XshC-Cox1 family protein</fullName>
    </submittedName>
</protein>
<organism evidence="3">
    <name type="scientific">Gordonia amarae</name>
    <dbReference type="NCBI Taxonomy" id="36821"/>
    <lineage>
        <taxon>Bacteria</taxon>
        <taxon>Bacillati</taxon>
        <taxon>Actinomycetota</taxon>
        <taxon>Actinomycetes</taxon>
        <taxon>Mycobacteriales</taxon>
        <taxon>Gordoniaceae</taxon>
        <taxon>Gordonia</taxon>
    </lineage>
</organism>
<dbReference type="Gene3D" id="3.40.50.720">
    <property type="entry name" value="NAD(P)-binding Rossmann-like Domain"/>
    <property type="match status" value="1"/>
</dbReference>
<dbReference type="InterPro" id="IPR027051">
    <property type="entry name" value="XdhC_Rossmann_dom"/>
</dbReference>